<dbReference type="InParanoid" id="A0A2P5FHY8"/>
<dbReference type="AlphaFoldDB" id="A0A2P5FHY8"/>
<keyword evidence="2" id="KW-1185">Reference proteome</keyword>
<accession>A0A2P5FHY8</accession>
<evidence type="ECO:0000313" key="1">
    <source>
        <dbReference type="EMBL" id="PON97421.1"/>
    </source>
</evidence>
<proteinExistence type="predicted"/>
<comment type="caution">
    <text evidence="1">The sequence shown here is derived from an EMBL/GenBank/DDBJ whole genome shotgun (WGS) entry which is preliminary data.</text>
</comment>
<protein>
    <submittedName>
        <fullName evidence="1">Uncharacterized protein</fullName>
    </submittedName>
</protein>
<gene>
    <name evidence="1" type="ORF">TorRG33x02_068880</name>
</gene>
<reference evidence="2" key="1">
    <citation type="submission" date="2016-06" db="EMBL/GenBank/DDBJ databases">
        <title>Parallel loss of symbiosis genes in relatives of nitrogen-fixing non-legume Parasponia.</title>
        <authorList>
            <person name="Van Velzen R."/>
            <person name="Holmer R."/>
            <person name="Bu F."/>
            <person name="Rutten L."/>
            <person name="Van Zeijl A."/>
            <person name="Liu W."/>
            <person name="Santuari L."/>
            <person name="Cao Q."/>
            <person name="Sharma T."/>
            <person name="Shen D."/>
            <person name="Roswanjaya Y."/>
            <person name="Wardhani T."/>
            <person name="Kalhor M.S."/>
            <person name="Jansen J."/>
            <person name="Van den Hoogen J."/>
            <person name="Gungor B."/>
            <person name="Hartog M."/>
            <person name="Hontelez J."/>
            <person name="Verver J."/>
            <person name="Yang W.-C."/>
            <person name="Schijlen E."/>
            <person name="Repin R."/>
            <person name="Schilthuizen M."/>
            <person name="Schranz E."/>
            <person name="Heidstra R."/>
            <person name="Miyata K."/>
            <person name="Fedorova E."/>
            <person name="Kohlen W."/>
            <person name="Bisseling T."/>
            <person name="Smit S."/>
            <person name="Geurts R."/>
        </authorList>
    </citation>
    <scope>NUCLEOTIDE SEQUENCE [LARGE SCALE GENOMIC DNA]</scope>
    <source>
        <strain evidence="2">cv. RG33-2</strain>
    </source>
</reference>
<dbReference type="OrthoDB" id="10344741at2759"/>
<evidence type="ECO:0000313" key="2">
    <source>
        <dbReference type="Proteomes" id="UP000237000"/>
    </source>
</evidence>
<name>A0A2P5FHY8_TREOI</name>
<sequence>MAPQQLVADKHRCLDSVPVDTSAPTGISFQTLSSRTRFTTLPIDTSKRKRDTSTVTRLTSECGRNVLRRRRKGLWRGGETAWVVGARSRLVRPNIAMACGEWSRDHYWGPQSRCHKRYY</sequence>
<organism evidence="1 2">
    <name type="scientific">Trema orientale</name>
    <name type="common">Charcoal tree</name>
    <name type="synonym">Celtis orientalis</name>
    <dbReference type="NCBI Taxonomy" id="63057"/>
    <lineage>
        <taxon>Eukaryota</taxon>
        <taxon>Viridiplantae</taxon>
        <taxon>Streptophyta</taxon>
        <taxon>Embryophyta</taxon>
        <taxon>Tracheophyta</taxon>
        <taxon>Spermatophyta</taxon>
        <taxon>Magnoliopsida</taxon>
        <taxon>eudicotyledons</taxon>
        <taxon>Gunneridae</taxon>
        <taxon>Pentapetalae</taxon>
        <taxon>rosids</taxon>
        <taxon>fabids</taxon>
        <taxon>Rosales</taxon>
        <taxon>Cannabaceae</taxon>
        <taxon>Trema</taxon>
    </lineage>
</organism>
<dbReference type="EMBL" id="JXTC01000032">
    <property type="protein sequence ID" value="PON97421.1"/>
    <property type="molecule type" value="Genomic_DNA"/>
</dbReference>
<dbReference type="Proteomes" id="UP000237000">
    <property type="component" value="Unassembled WGS sequence"/>
</dbReference>